<dbReference type="InterPro" id="IPR007375">
    <property type="entry name" value="SoxG"/>
</dbReference>
<dbReference type="SUPFAM" id="SSF103025">
    <property type="entry name" value="Folate-binding domain"/>
    <property type="match status" value="1"/>
</dbReference>
<accession>A0A1H2AKM5</accession>
<reference evidence="1 2" key="1">
    <citation type="submission" date="2016-10" db="EMBL/GenBank/DDBJ databases">
        <authorList>
            <person name="de Groot N.N."/>
        </authorList>
    </citation>
    <scope>NUCLEOTIDE SEQUENCE [LARGE SCALE GENOMIC DNA]</scope>
    <source>
        <strain evidence="1 2">DSM 43941</strain>
    </source>
</reference>
<proteinExistence type="predicted"/>
<dbReference type="Pfam" id="PF04268">
    <property type="entry name" value="SoxG"/>
    <property type="match status" value="1"/>
</dbReference>
<dbReference type="Proteomes" id="UP000198688">
    <property type="component" value="Chromosome I"/>
</dbReference>
<dbReference type="RefSeq" id="WP_092545968.1">
    <property type="nucleotide sequence ID" value="NZ_BOMJ01000065.1"/>
</dbReference>
<evidence type="ECO:0000313" key="2">
    <source>
        <dbReference type="Proteomes" id="UP000198688"/>
    </source>
</evidence>
<name>A0A1H2AKM5_9ACTN</name>
<dbReference type="OrthoDB" id="9814782at2"/>
<evidence type="ECO:0000313" key="1">
    <source>
        <dbReference type="EMBL" id="SDT46511.1"/>
    </source>
</evidence>
<dbReference type="AlphaFoldDB" id="A0A1H2AKM5"/>
<dbReference type="InterPro" id="IPR027266">
    <property type="entry name" value="TrmE/GcvT-like"/>
</dbReference>
<dbReference type="Gene3D" id="3.30.70.1520">
    <property type="entry name" value="Heterotetrameric sarcosine oxidase"/>
    <property type="match status" value="1"/>
</dbReference>
<organism evidence="1 2">
    <name type="scientific">Actinoplanes derwentensis</name>
    <dbReference type="NCBI Taxonomy" id="113562"/>
    <lineage>
        <taxon>Bacteria</taxon>
        <taxon>Bacillati</taxon>
        <taxon>Actinomycetota</taxon>
        <taxon>Actinomycetes</taxon>
        <taxon>Micromonosporales</taxon>
        <taxon>Micromonosporaceae</taxon>
        <taxon>Actinoplanes</taxon>
    </lineage>
</organism>
<gene>
    <name evidence="1" type="ORF">SAMN04489716_3925</name>
</gene>
<dbReference type="STRING" id="113562.SAMN04489716_3925"/>
<keyword evidence="2" id="KW-1185">Reference proteome</keyword>
<sequence>MADQTPRSSPLAGFALPSADAGVTLAEVPFLTQLSLRADQAGGLPLPTAAGTSTVDGEATFVWLGPDEWLVIGPPGAQRRLTERLETVSGCSVVDVSAQRTTLELSGPGARELLALGCSLDLHPRVFEVGRCAQTTLAHAPVILLRREPSVIDTDPVFWVLVRASFAAHLASWVLDARGDLTGGY</sequence>
<protein>
    <submittedName>
        <fullName evidence="1">Sarcosine oxidase subunit gamma</fullName>
    </submittedName>
</protein>
<dbReference type="EMBL" id="LT629758">
    <property type="protein sequence ID" value="SDT46511.1"/>
    <property type="molecule type" value="Genomic_DNA"/>
</dbReference>
<dbReference type="Gene3D" id="3.30.1360.120">
    <property type="entry name" value="Probable tRNA modification gtpase trme, domain 1"/>
    <property type="match status" value="1"/>
</dbReference>